<evidence type="ECO:0000256" key="4">
    <source>
        <dbReference type="ARBA" id="ARBA00022840"/>
    </source>
</evidence>
<dbReference type="Gene3D" id="3.90.320.10">
    <property type="match status" value="1"/>
</dbReference>
<dbReference type="InterPro" id="IPR019080">
    <property type="entry name" value="YqaJ_viral_recombinase"/>
</dbReference>
<dbReference type="InterPro" id="IPR011335">
    <property type="entry name" value="Restrct_endonuc-II-like"/>
</dbReference>
<proteinExistence type="predicted"/>
<feature type="domain" description="YqaJ viral recombinase" evidence="5">
    <location>
        <begin position="19"/>
        <end position="117"/>
    </location>
</feature>
<reference evidence="6 7" key="1">
    <citation type="submission" date="2010-10" db="EMBL/GenBank/DDBJ databases">
        <authorList>
            <person name="Durkin A.S."/>
            <person name="Madupu R."/>
            <person name="Torralba M."/>
            <person name="Gillis M."/>
            <person name="Methe B."/>
            <person name="Sutton G."/>
            <person name="Nelson K.E."/>
        </authorList>
    </citation>
    <scope>NUCLEOTIDE SEQUENCE [LARGE SCALE GENOMIC DNA]</scope>
    <source>
        <strain evidence="6 7">ACS-139-V-Col8</strain>
    </source>
</reference>
<accession>E4KQK2</accession>
<keyword evidence="7" id="KW-1185">Reference proteome</keyword>
<gene>
    <name evidence="6" type="ORF">HMPREF9257_0560</name>
</gene>
<organism evidence="6 7">
    <name type="scientific">Eremococcus coleocola ACS-139-V-Col8</name>
    <dbReference type="NCBI Taxonomy" id="908337"/>
    <lineage>
        <taxon>Bacteria</taxon>
        <taxon>Bacillati</taxon>
        <taxon>Bacillota</taxon>
        <taxon>Bacilli</taxon>
        <taxon>Lactobacillales</taxon>
        <taxon>Aerococcaceae</taxon>
        <taxon>Eremococcus</taxon>
    </lineage>
</organism>
<evidence type="ECO:0000259" key="5">
    <source>
        <dbReference type="Pfam" id="PF09588"/>
    </source>
</evidence>
<dbReference type="SUPFAM" id="SSF52980">
    <property type="entry name" value="Restriction endonuclease-like"/>
    <property type="match status" value="1"/>
</dbReference>
<evidence type="ECO:0000256" key="1">
    <source>
        <dbReference type="ARBA" id="ARBA00022741"/>
    </source>
</evidence>
<evidence type="ECO:0000313" key="6">
    <source>
        <dbReference type="EMBL" id="EFR30558.1"/>
    </source>
</evidence>
<dbReference type="OrthoDB" id="46225at2"/>
<keyword evidence="3" id="KW-0347">Helicase</keyword>
<dbReference type="GO" id="GO:0004386">
    <property type="term" value="F:helicase activity"/>
    <property type="evidence" value="ECO:0007669"/>
    <property type="project" value="UniProtKB-KW"/>
</dbReference>
<name>E4KQK2_9LACT</name>
<dbReference type="EMBL" id="AENN01000017">
    <property type="protein sequence ID" value="EFR30558.1"/>
    <property type="molecule type" value="Genomic_DNA"/>
</dbReference>
<dbReference type="GO" id="GO:0005524">
    <property type="term" value="F:ATP binding"/>
    <property type="evidence" value="ECO:0007669"/>
    <property type="project" value="UniProtKB-KW"/>
</dbReference>
<dbReference type="InterPro" id="IPR011604">
    <property type="entry name" value="PDDEXK-like_dom_sf"/>
</dbReference>
<dbReference type="RefSeq" id="WP_006418718.1">
    <property type="nucleotide sequence ID" value="NZ_AENN01000017.1"/>
</dbReference>
<dbReference type="Pfam" id="PF09588">
    <property type="entry name" value="YqaJ"/>
    <property type="match status" value="1"/>
</dbReference>
<protein>
    <submittedName>
        <fullName evidence="6">YqaJ viral recombinase family protein</fullName>
    </submittedName>
</protein>
<dbReference type="STRING" id="908337.HMPREF9257_0560"/>
<keyword evidence="4" id="KW-0067">ATP-binding</keyword>
<dbReference type="eggNOG" id="COG5377">
    <property type="taxonomic scope" value="Bacteria"/>
</dbReference>
<sequence>MSFKGFGLEKQDLNVTAKRNIYVGGSDVPAILGLSKYKTQYELAKEKIGLVKKEFSKNEYTIFGDVLEPQIRDYINAVNGTSFIVNTYIDEDHHIRSNVDGIDLETMTLLEVKTHGVNPDTRVYEAQMQLYMHQIGCDMGWLAMYQRPTDFNTDFDPDNLKIIEVPADKEYQQRILDAIETFWIRCEYLKEDNTMSEQDFMTIGTDMDVAILELNKLAPQILQLKSLEKKEKELKEFVYQKMTENDIKKIETPFLIVTRVLPSKSQRFDSNAFKKDHPDLYDKYMKESERKGFVKFTERKEK</sequence>
<comment type="caution">
    <text evidence="6">The sequence shown here is derived from an EMBL/GenBank/DDBJ whole genome shotgun (WGS) entry which is preliminary data.</text>
</comment>
<dbReference type="AlphaFoldDB" id="E4KQK2"/>
<evidence type="ECO:0000313" key="7">
    <source>
        <dbReference type="Proteomes" id="UP000005990"/>
    </source>
</evidence>
<evidence type="ECO:0000256" key="2">
    <source>
        <dbReference type="ARBA" id="ARBA00022801"/>
    </source>
</evidence>
<keyword evidence="2" id="KW-0378">Hydrolase</keyword>
<evidence type="ECO:0000256" key="3">
    <source>
        <dbReference type="ARBA" id="ARBA00022806"/>
    </source>
</evidence>
<dbReference type="Proteomes" id="UP000005990">
    <property type="component" value="Unassembled WGS sequence"/>
</dbReference>
<dbReference type="GO" id="GO:0016787">
    <property type="term" value="F:hydrolase activity"/>
    <property type="evidence" value="ECO:0007669"/>
    <property type="project" value="UniProtKB-KW"/>
</dbReference>
<keyword evidence="1" id="KW-0547">Nucleotide-binding</keyword>